<dbReference type="SUPFAM" id="SSF53098">
    <property type="entry name" value="Ribonuclease H-like"/>
    <property type="match status" value="1"/>
</dbReference>
<dbReference type="PANTHER" id="PTHR45812:SF1">
    <property type="entry name" value="DNA POLYMERASE ZETA CATALYTIC SUBUNIT"/>
    <property type="match status" value="1"/>
</dbReference>
<gene>
    <name evidence="4" type="ORF">EG68_09243</name>
</gene>
<evidence type="ECO:0008006" key="6">
    <source>
        <dbReference type="Google" id="ProtNLM"/>
    </source>
</evidence>
<protein>
    <recommendedName>
        <fullName evidence="6">DNA polymerase zeta catalytic subunit</fullName>
    </recommendedName>
</protein>
<evidence type="ECO:0000313" key="5">
    <source>
        <dbReference type="Proteomes" id="UP000822476"/>
    </source>
</evidence>
<evidence type="ECO:0000259" key="3">
    <source>
        <dbReference type="Pfam" id="PF24065"/>
    </source>
</evidence>
<dbReference type="GO" id="GO:0016035">
    <property type="term" value="C:zeta DNA polymerase complex"/>
    <property type="evidence" value="ECO:0007669"/>
    <property type="project" value="InterPro"/>
</dbReference>
<comment type="catalytic activity">
    <reaction evidence="1">
        <text>DNA(n) + a 2'-deoxyribonucleoside 5'-triphosphate = DNA(n+1) + diphosphate</text>
        <dbReference type="Rhea" id="RHEA:22508"/>
        <dbReference type="Rhea" id="RHEA-COMP:17339"/>
        <dbReference type="Rhea" id="RHEA-COMP:17340"/>
        <dbReference type="ChEBI" id="CHEBI:33019"/>
        <dbReference type="ChEBI" id="CHEBI:61560"/>
        <dbReference type="ChEBI" id="CHEBI:173112"/>
        <dbReference type="EC" id="2.7.7.7"/>
    </reaction>
</comment>
<dbReference type="Pfam" id="PF24065">
    <property type="entry name" value="REV3_N"/>
    <property type="match status" value="1"/>
</dbReference>
<dbReference type="GO" id="GO:0042276">
    <property type="term" value="P:error-prone translesion synthesis"/>
    <property type="evidence" value="ECO:0007669"/>
    <property type="project" value="TreeGrafter"/>
</dbReference>
<dbReference type="GO" id="GO:0005634">
    <property type="term" value="C:nucleus"/>
    <property type="evidence" value="ECO:0007669"/>
    <property type="project" value="TreeGrafter"/>
</dbReference>
<accession>A0A8S9Z4P8</accession>
<dbReference type="InterPro" id="IPR056447">
    <property type="entry name" value="REV3_N"/>
</dbReference>
<evidence type="ECO:0000313" key="4">
    <source>
        <dbReference type="EMBL" id="KAF7258107.1"/>
    </source>
</evidence>
<dbReference type="InterPro" id="IPR056435">
    <property type="entry name" value="DPOD/Z_N"/>
</dbReference>
<proteinExistence type="predicted"/>
<dbReference type="Proteomes" id="UP000822476">
    <property type="component" value="Unassembled WGS sequence"/>
</dbReference>
<dbReference type="OrthoDB" id="2414538at2759"/>
<dbReference type="Pfam" id="PF24055">
    <property type="entry name" value="POL3_N"/>
    <property type="match status" value="1"/>
</dbReference>
<sequence>MDADAPLCIKIFQLDYYLGLPINDIDSCYSDLRGSYAGKLPIVRVYGTSPSGQKICAHIHGYLPYFFVAVTDQNPDFFSTEFLRSFCSGLEKHLRSKCKGFAADDPIVFHADFVRGRSIYGYREQEDMFVKVYLLDPSLISTCADVLLNGGVMNRHFQALETHIPYLLKFCIDHNLYGMNYLQTPHFRVRSSVLPMLSELIFLIGDLNSTVNKSLPSFCSNMKLSSSGIPSNAEFLSSDQAPRCTCMELEVDISAPDVINQEELLGWLESFFRLSLSRLF</sequence>
<feature type="domain" description="DNA polymerase delta/zeta catalytic subunit N-terminal" evidence="2">
    <location>
        <begin position="61"/>
        <end position="140"/>
    </location>
</feature>
<reference evidence="4" key="1">
    <citation type="submission" date="2019-07" db="EMBL/GenBank/DDBJ databases">
        <title>Annotation for the trematode Paragonimus miyazaki's.</title>
        <authorList>
            <person name="Choi Y.-J."/>
        </authorList>
    </citation>
    <scope>NUCLEOTIDE SEQUENCE</scope>
    <source>
        <strain evidence="4">Japan</strain>
    </source>
</reference>
<dbReference type="Gene3D" id="3.30.342.10">
    <property type="entry name" value="DNA Polymerase, chain B, domain 1"/>
    <property type="match status" value="1"/>
</dbReference>
<dbReference type="InterPro" id="IPR030559">
    <property type="entry name" value="PolZ_Rev3"/>
</dbReference>
<dbReference type="GO" id="GO:0000724">
    <property type="term" value="P:double-strand break repair via homologous recombination"/>
    <property type="evidence" value="ECO:0007669"/>
    <property type="project" value="TreeGrafter"/>
</dbReference>
<dbReference type="GO" id="GO:0003887">
    <property type="term" value="F:DNA-directed DNA polymerase activity"/>
    <property type="evidence" value="ECO:0007669"/>
    <property type="project" value="UniProtKB-EC"/>
</dbReference>
<dbReference type="InterPro" id="IPR012337">
    <property type="entry name" value="RNaseH-like_sf"/>
</dbReference>
<feature type="domain" description="DNA polymerase zeta catalytic subunit N-terminal" evidence="3">
    <location>
        <begin position="7"/>
        <end position="60"/>
    </location>
</feature>
<comment type="caution">
    <text evidence="4">The sequence shown here is derived from an EMBL/GenBank/DDBJ whole genome shotgun (WGS) entry which is preliminary data.</text>
</comment>
<dbReference type="EMBL" id="JTDE01001939">
    <property type="protein sequence ID" value="KAF7258107.1"/>
    <property type="molecule type" value="Genomic_DNA"/>
</dbReference>
<dbReference type="AlphaFoldDB" id="A0A8S9Z4P8"/>
<evidence type="ECO:0000259" key="2">
    <source>
        <dbReference type="Pfam" id="PF24055"/>
    </source>
</evidence>
<keyword evidence="5" id="KW-1185">Reference proteome</keyword>
<evidence type="ECO:0000256" key="1">
    <source>
        <dbReference type="ARBA" id="ARBA00049244"/>
    </source>
</evidence>
<organism evidence="4 5">
    <name type="scientific">Paragonimus skrjabini miyazakii</name>
    <dbReference type="NCBI Taxonomy" id="59628"/>
    <lineage>
        <taxon>Eukaryota</taxon>
        <taxon>Metazoa</taxon>
        <taxon>Spiralia</taxon>
        <taxon>Lophotrochozoa</taxon>
        <taxon>Platyhelminthes</taxon>
        <taxon>Trematoda</taxon>
        <taxon>Digenea</taxon>
        <taxon>Plagiorchiida</taxon>
        <taxon>Troglotremata</taxon>
        <taxon>Troglotrematidae</taxon>
        <taxon>Paragonimus</taxon>
    </lineage>
</organism>
<name>A0A8S9Z4P8_9TREM</name>
<dbReference type="PANTHER" id="PTHR45812">
    <property type="entry name" value="DNA POLYMERASE ZETA CATALYTIC SUBUNIT"/>
    <property type="match status" value="1"/>
</dbReference>